<evidence type="ECO:0000313" key="2">
    <source>
        <dbReference type="Proteomes" id="UP000460435"/>
    </source>
</evidence>
<dbReference type="Pfam" id="PF08713">
    <property type="entry name" value="DNA_alkylation"/>
    <property type="match status" value="1"/>
</dbReference>
<keyword evidence="2" id="KW-1185">Reference proteome</keyword>
<dbReference type="PANTHER" id="PTHR34070">
    <property type="entry name" value="ARMADILLO-TYPE FOLD"/>
    <property type="match status" value="1"/>
</dbReference>
<dbReference type="RefSeq" id="WP_162449858.1">
    <property type="nucleotide sequence ID" value="NZ_WLZY01000002.1"/>
</dbReference>
<dbReference type="EMBL" id="WLZY01000002">
    <property type="protein sequence ID" value="NDL57192.1"/>
    <property type="molecule type" value="Genomic_DNA"/>
</dbReference>
<organism evidence="1 2">
    <name type="scientific">Phytoactinopolyspora mesophila</name>
    <dbReference type="NCBI Taxonomy" id="2650750"/>
    <lineage>
        <taxon>Bacteria</taxon>
        <taxon>Bacillati</taxon>
        <taxon>Actinomycetota</taxon>
        <taxon>Actinomycetes</taxon>
        <taxon>Jiangellales</taxon>
        <taxon>Jiangellaceae</taxon>
        <taxon>Phytoactinopolyspora</taxon>
    </lineage>
</organism>
<dbReference type="PANTHER" id="PTHR34070:SF1">
    <property type="entry name" value="DNA ALKYLATION REPAIR PROTEIN"/>
    <property type="match status" value="1"/>
</dbReference>
<evidence type="ECO:0000313" key="1">
    <source>
        <dbReference type="EMBL" id="NDL57192.1"/>
    </source>
</evidence>
<sequence length="232" mass="26831">MTLSAQTFIATLREHESESERAKISRYFRGSADTQIIGVRMKTTFDTAAKYRDVPLAEVEALLESPYYEARIGAVSILDFKARRKGITDAERAELYNLYLRRHDRIDNWDLVDRAAPRVIGWYLFDKPRDPLYKLAGSANIWERRTAITATFWFIRQRDIDDALKIAEMLIDDDEELINKSVGTGLREIGKVDPDRLVEFLRTHAAKTPRVTLRYATERLPADVRKQLLGPR</sequence>
<dbReference type="InterPro" id="IPR014825">
    <property type="entry name" value="DNA_alkylation"/>
</dbReference>
<name>A0A7K3M2P9_9ACTN</name>
<proteinExistence type="predicted"/>
<protein>
    <submittedName>
        <fullName evidence="1">DNA alkylation repair protein</fullName>
    </submittedName>
</protein>
<comment type="caution">
    <text evidence="1">The sequence shown here is derived from an EMBL/GenBank/DDBJ whole genome shotgun (WGS) entry which is preliminary data.</text>
</comment>
<dbReference type="Gene3D" id="1.25.10.90">
    <property type="match status" value="1"/>
</dbReference>
<dbReference type="InterPro" id="IPR016024">
    <property type="entry name" value="ARM-type_fold"/>
</dbReference>
<reference evidence="1 2" key="1">
    <citation type="submission" date="2019-11" db="EMBL/GenBank/DDBJ databases">
        <authorList>
            <person name="Li X.-J."/>
            <person name="Feng X.-M."/>
        </authorList>
    </citation>
    <scope>NUCLEOTIDE SEQUENCE [LARGE SCALE GENOMIC DNA]</scope>
    <source>
        <strain evidence="1 2">XMNu-373</strain>
    </source>
</reference>
<dbReference type="CDD" id="cd06561">
    <property type="entry name" value="AlkD_like"/>
    <property type="match status" value="1"/>
</dbReference>
<gene>
    <name evidence="1" type="ORF">F7O44_08935</name>
</gene>
<dbReference type="Proteomes" id="UP000460435">
    <property type="component" value="Unassembled WGS sequence"/>
</dbReference>
<dbReference type="SUPFAM" id="SSF48371">
    <property type="entry name" value="ARM repeat"/>
    <property type="match status" value="1"/>
</dbReference>
<dbReference type="AlphaFoldDB" id="A0A7K3M2P9"/>
<accession>A0A7K3M2P9</accession>